<dbReference type="EC" id="2.7.7.7" evidence="1"/>
<dbReference type="GO" id="GO:0008408">
    <property type="term" value="F:3'-5' exonuclease activity"/>
    <property type="evidence" value="ECO:0007669"/>
    <property type="project" value="InterPro"/>
</dbReference>
<dbReference type="InterPro" id="IPR011708">
    <property type="entry name" value="DNA_pol3_alpha_NTPase_dom"/>
</dbReference>
<dbReference type="PANTHER" id="PTHR32294">
    <property type="entry name" value="DNA POLYMERASE III SUBUNIT ALPHA"/>
    <property type="match status" value="1"/>
</dbReference>
<feature type="domain" description="DNA polymerase helix-hairpin-helix motif" evidence="11">
    <location>
        <begin position="771"/>
        <end position="877"/>
    </location>
</feature>
<keyword evidence="6 13" id="KW-0239">DNA-directed DNA polymerase</keyword>
<dbReference type="InterPro" id="IPR040982">
    <property type="entry name" value="DNA_pol3_finger"/>
</dbReference>
<evidence type="ECO:0000256" key="7">
    <source>
        <dbReference type="ARBA" id="ARBA00049244"/>
    </source>
</evidence>
<evidence type="ECO:0000259" key="9">
    <source>
        <dbReference type="Pfam" id="PF02811"/>
    </source>
</evidence>
<dbReference type="InterPro" id="IPR029460">
    <property type="entry name" value="DNAPol_HHH"/>
</dbReference>
<dbReference type="CDD" id="cd04485">
    <property type="entry name" value="DnaE_OBF"/>
    <property type="match status" value="1"/>
</dbReference>
<keyword evidence="5" id="KW-0235">DNA replication</keyword>
<reference evidence="13 14" key="1">
    <citation type="submission" date="2019-09" db="EMBL/GenBank/DDBJ databases">
        <title>NBRP : Genome information of microbial organism related human and environment.</title>
        <authorList>
            <person name="Hattori M."/>
            <person name="Oshima K."/>
            <person name="Inaba H."/>
            <person name="Suda W."/>
            <person name="Sakamoto M."/>
            <person name="Iino T."/>
            <person name="Kitahara M."/>
            <person name="Oshida Y."/>
            <person name="Iida T."/>
            <person name="Kudo T."/>
            <person name="Itoh T."/>
            <person name="Ohkuma M."/>
        </authorList>
    </citation>
    <scope>NUCLEOTIDE SEQUENCE [LARGE SCALE GENOMIC DNA]</scope>
    <source>
        <strain evidence="13 14">Mie-1</strain>
    </source>
</reference>
<dbReference type="Pfam" id="PF14579">
    <property type="entry name" value="HHH_6"/>
    <property type="match status" value="1"/>
</dbReference>
<name>A0A5A7N2Y6_9PROT</name>
<dbReference type="Proteomes" id="UP000325187">
    <property type="component" value="Unassembled WGS sequence"/>
</dbReference>
<evidence type="ECO:0000256" key="4">
    <source>
        <dbReference type="ARBA" id="ARBA00022695"/>
    </source>
</evidence>
<dbReference type="Pfam" id="PF07733">
    <property type="entry name" value="DNA_pol3_alpha"/>
    <property type="match status" value="1"/>
</dbReference>
<evidence type="ECO:0000259" key="10">
    <source>
        <dbReference type="Pfam" id="PF07733"/>
    </source>
</evidence>
<dbReference type="NCBIfam" id="NF004226">
    <property type="entry name" value="PRK05673.1"/>
    <property type="match status" value="1"/>
</dbReference>
<dbReference type="EMBL" id="BKCM01000010">
    <property type="protein sequence ID" value="GER01436.1"/>
    <property type="molecule type" value="Genomic_DNA"/>
</dbReference>
<dbReference type="Pfam" id="PF17657">
    <property type="entry name" value="DNA_pol3_finger"/>
    <property type="match status" value="1"/>
</dbReference>
<comment type="catalytic activity">
    <reaction evidence="7">
        <text>DNA(n) + a 2'-deoxyribonucleoside 5'-triphosphate = DNA(n+1) + diphosphate</text>
        <dbReference type="Rhea" id="RHEA:22508"/>
        <dbReference type="Rhea" id="RHEA-COMP:17339"/>
        <dbReference type="Rhea" id="RHEA-COMP:17340"/>
        <dbReference type="ChEBI" id="CHEBI:33019"/>
        <dbReference type="ChEBI" id="CHEBI:61560"/>
        <dbReference type="ChEBI" id="CHEBI:173112"/>
        <dbReference type="EC" id="2.7.7.7"/>
    </reaction>
</comment>
<feature type="domain" description="PHP" evidence="9">
    <location>
        <begin position="1"/>
        <end position="142"/>
    </location>
</feature>
<evidence type="ECO:0000313" key="13">
    <source>
        <dbReference type="EMBL" id="GER01436.1"/>
    </source>
</evidence>
<dbReference type="Pfam" id="PF02811">
    <property type="entry name" value="PHP"/>
    <property type="match status" value="1"/>
</dbReference>
<evidence type="ECO:0000256" key="3">
    <source>
        <dbReference type="ARBA" id="ARBA00022679"/>
    </source>
</evidence>
<dbReference type="InterPro" id="IPR004013">
    <property type="entry name" value="PHP_dom"/>
</dbReference>
<dbReference type="Gene3D" id="3.20.20.140">
    <property type="entry name" value="Metal-dependent hydrolases"/>
    <property type="match status" value="1"/>
</dbReference>
<comment type="caution">
    <text evidence="13">The sequence shown here is derived from an EMBL/GenBank/DDBJ whole genome shotgun (WGS) entry which is preliminary data.</text>
</comment>
<keyword evidence="14" id="KW-1185">Reference proteome</keyword>
<organism evidence="13 14">
    <name type="scientific">Iodidimonas gelatinilytica</name>
    <dbReference type="NCBI Taxonomy" id="1236966"/>
    <lineage>
        <taxon>Bacteria</taxon>
        <taxon>Pseudomonadati</taxon>
        <taxon>Pseudomonadota</taxon>
        <taxon>Alphaproteobacteria</taxon>
        <taxon>Iodidimonadales</taxon>
        <taxon>Iodidimonadaceae</taxon>
        <taxon>Iodidimonas</taxon>
    </lineage>
</organism>
<gene>
    <name evidence="13" type="ORF">JCM17845_20590</name>
</gene>
<dbReference type="PANTHER" id="PTHR32294:SF0">
    <property type="entry name" value="DNA POLYMERASE III SUBUNIT ALPHA"/>
    <property type="match status" value="1"/>
</dbReference>
<sequence>MTDTANMFGALEFSETLAGAGIQPIVGVTLPIENPYLALPRSGRKPAPEALVFLAQNSVGYANLMKLVSKAHLESDGHEAAHITIDDLREDGRTEGIIAFTGGALGPLGHLLRDGQMDKAKALLDDLTSLFPGRLYMEIQRHGLEEEAQTEAAFLDLAYERDFPLVATNQCFFPDASMYEAHDALLCIAEGTYVETRERRRLTPDHGLKSAREMVARFSDLPEAIENTLVIAKRCAFKVEKVAPILPNFAAGADISEADMLRDQAHAGLLERLESAVYVASDDEAARSEKAKPYFERLDYELDIINKMGFPGYFLIVSDFIQWAKDHGIPVGPGRGSGAGSLVAWALRITDLDPLRFSLLFERFLNPERVSMPDFDVDFCQDKREQVIRYVQDKYGFDHVAQIITFGKLQARAVLRDVGRVMQQPYPVTDRLCKLVPSNPADPKTLAEAIAEEPRLREARRDDPLTAGVVDRALKLEGLYRHASTHAAGVVIGDRPLDQLVPLYRDPRSPMPVTQFNMKWVEQAGLVKFDFLGLKTLTVLDYAVHHIAERGITVDLASVPLDDPKTFELLSSGDTAGVFQLESTGMRAMLKGLKPDKFEDIIAIVALYRPGPMENIPTYISRKHGKETVEYPHPMIAHIMEETYGIAIYQEQVMQIAQVMAGYSLGEADLLRRAMGKKQVDEMDRQRTRFVDGAAKNGVDEAKANEIFDLLAKFAGYGFNKSHAAAYALVAYHTAYLKANFPVEFMAASMTLDMNNTDKLGMFKKELAKMGIPLLLPDVNASDVVFQVEKAPTDPDADPVSPDDPRAGLAIRYALAAIKGVGEKAMEQLVSERRENGPFKDVFDFAERLDPSLINRRQIEQLAAAGAFDRLDPNRARMSACAEMLLRHSQMTAQTRNSKQVSLFGDASGTGMDQRPPLPSRPPWEDSEQLARELSAIGFYLSAHPLDGYATVLRRFRVKSAAEVTSGADYVGTTVKMAGAIESYGERKSRVKNRPFGVFGLSDASGGFEVMVFEDSLESARLLVEKGEPIVLDVEVRQRPDDDAVRLSAKGMMSLETVAAQSDAGLEIYLGNGKAAPIIAQQTERHKGGRGQIRIIMQLANGCEATVDLPGLYRVTPALAGAIGSLDGVIDVVQEE</sequence>
<dbReference type="GO" id="GO:0003887">
    <property type="term" value="F:DNA-directed DNA polymerase activity"/>
    <property type="evidence" value="ECO:0007669"/>
    <property type="project" value="UniProtKB-KW"/>
</dbReference>
<proteinExistence type="predicted"/>
<dbReference type="Gene3D" id="1.10.10.1600">
    <property type="entry name" value="Bacterial DNA polymerase III alpha subunit, thumb domain"/>
    <property type="match status" value="1"/>
</dbReference>
<dbReference type="SUPFAM" id="SSF160975">
    <property type="entry name" value="AF1531-like"/>
    <property type="match status" value="1"/>
</dbReference>
<evidence type="ECO:0000256" key="5">
    <source>
        <dbReference type="ARBA" id="ARBA00022705"/>
    </source>
</evidence>
<evidence type="ECO:0000256" key="1">
    <source>
        <dbReference type="ARBA" id="ARBA00012417"/>
    </source>
</evidence>
<evidence type="ECO:0000313" key="14">
    <source>
        <dbReference type="Proteomes" id="UP000325187"/>
    </source>
</evidence>
<evidence type="ECO:0000259" key="12">
    <source>
        <dbReference type="Pfam" id="PF17657"/>
    </source>
</evidence>
<evidence type="ECO:0000256" key="6">
    <source>
        <dbReference type="ARBA" id="ARBA00022932"/>
    </source>
</evidence>
<dbReference type="Gene3D" id="1.10.150.870">
    <property type="match status" value="1"/>
</dbReference>
<keyword evidence="4" id="KW-0548">Nucleotidyltransferase</keyword>
<feature type="region of interest" description="Disordered" evidence="8">
    <location>
        <begin position="904"/>
        <end position="927"/>
    </location>
</feature>
<dbReference type="AlphaFoldDB" id="A0A5A7N2Y6"/>
<evidence type="ECO:0000256" key="8">
    <source>
        <dbReference type="SAM" id="MobiDB-lite"/>
    </source>
</evidence>
<feature type="domain" description="DNA polymerase III alpha subunit finger" evidence="12">
    <location>
        <begin position="536"/>
        <end position="698"/>
    </location>
</feature>
<protein>
    <recommendedName>
        <fullName evidence="2">DNA polymerase III subunit alpha</fullName>
        <ecNumber evidence="1">2.7.7.7</ecNumber>
    </recommendedName>
</protein>
<feature type="domain" description="Bacterial DNA polymerase III alpha subunit NTPase" evidence="10">
    <location>
        <begin position="261"/>
        <end position="533"/>
    </location>
</feature>
<accession>A0A5A7N2Y6</accession>
<evidence type="ECO:0000259" key="11">
    <source>
        <dbReference type="Pfam" id="PF14579"/>
    </source>
</evidence>
<dbReference type="InterPro" id="IPR041931">
    <property type="entry name" value="DNA_pol3_alpha_thumb_dom"/>
</dbReference>
<dbReference type="GO" id="GO:0006260">
    <property type="term" value="P:DNA replication"/>
    <property type="evidence" value="ECO:0007669"/>
    <property type="project" value="UniProtKB-KW"/>
</dbReference>
<evidence type="ECO:0000256" key="2">
    <source>
        <dbReference type="ARBA" id="ARBA00019114"/>
    </source>
</evidence>
<dbReference type="InterPro" id="IPR004805">
    <property type="entry name" value="DnaE2/DnaE/PolC"/>
</dbReference>
<dbReference type="NCBIfam" id="TIGR00594">
    <property type="entry name" value="polc"/>
    <property type="match status" value="1"/>
</dbReference>
<keyword evidence="3" id="KW-0808">Transferase</keyword>